<name>A2FQ38_TRIV3</name>
<dbReference type="OrthoDB" id="2251794at2759"/>
<evidence type="ECO:0007829" key="8">
    <source>
        <dbReference type="PDB" id="8EV4"/>
    </source>
</evidence>
<dbReference type="VEuPathDB" id="TrichDB:TVAG_042760"/>
<reference evidence="8 9" key="3">
    <citation type="journal article" date="2023" name="PLoS Pathog.">
        <title>NlpC/P60 peptidoglycan hydrolases of Trichomonas vaginalis have complementary activities that empower the protozoan to control host-protective lactobacilli.</title>
        <authorList>
            <person name="Barnett M.J."/>
            <person name="Pinheiro J."/>
            <person name="Keown J.R."/>
            <person name="Biboy J."/>
            <person name="Gray J."/>
            <person name="Lucinescu I.W."/>
            <person name="Vollmer W."/>
            <person name="Hirt R.P."/>
            <person name="Simoes-Barbosa A."/>
            <person name="Goldstone D.C."/>
        </authorList>
    </citation>
    <scope>X-RAY CRYSTALLOGRAPHY (1.30 ANGSTROMS) OF 16-137</scope>
</reference>
<reference evidence="6" key="1">
    <citation type="submission" date="2006-10" db="EMBL/GenBank/DDBJ databases">
        <authorList>
            <person name="Amadeo P."/>
            <person name="Zhao Q."/>
            <person name="Wortman J."/>
            <person name="Fraser-Liggett C."/>
            <person name="Carlton J."/>
        </authorList>
    </citation>
    <scope>NUCLEOTIDE SEQUENCE</scope>
    <source>
        <strain evidence="6">G3</strain>
    </source>
</reference>
<dbReference type="SMR" id="A2FQ38"/>
<dbReference type="PROSITE" id="PS51935">
    <property type="entry name" value="NLPC_P60"/>
    <property type="match status" value="1"/>
</dbReference>
<dbReference type="PANTHER" id="PTHR47359:SF3">
    <property type="entry name" value="NLP_P60 DOMAIN-CONTAINING PROTEIN-RELATED"/>
    <property type="match status" value="1"/>
</dbReference>
<dbReference type="InterPro" id="IPR038765">
    <property type="entry name" value="Papain-like_cys_pep_sf"/>
</dbReference>
<sequence length="137" mass="14709">MLSFFFAAALSARRRHERREVPNASGSAILNVAKSRIGKQYMSGGTGPDLFDCSGLVLYSHNQCGVYGVPRVAKDQARGGKAGSGAAGDVVYFGNPAHHVGICCGDGSMVHAPRPGKTVCILKIAYMKESYGYRRYY</sequence>
<dbReference type="AlphaFoldDB" id="A2FQ38"/>
<evidence type="ECO:0000313" key="7">
    <source>
        <dbReference type="Proteomes" id="UP000001542"/>
    </source>
</evidence>
<evidence type="ECO:0000259" key="5">
    <source>
        <dbReference type="PROSITE" id="PS51935"/>
    </source>
</evidence>
<evidence type="ECO:0000256" key="3">
    <source>
        <dbReference type="ARBA" id="ARBA00022801"/>
    </source>
</evidence>
<dbReference type="PDB" id="8EV4">
    <property type="method" value="X-ray"/>
    <property type="resolution" value="1.30 A"/>
    <property type="chains" value="A=16-137"/>
</dbReference>
<dbReference type="RefSeq" id="XP_001305907.1">
    <property type="nucleotide sequence ID" value="XM_001305906.1"/>
</dbReference>
<dbReference type="PDB" id="8EV5">
    <property type="method" value="X-ray"/>
    <property type="resolution" value="1.65 A"/>
    <property type="chains" value="A=16-137"/>
</dbReference>
<evidence type="ECO:0000256" key="2">
    <source>
        <dbReference type="ARBA" id="ARBA00022670"/>
    </source>
</evidence>
<feature type="domain" description="NlpC/P60" evidence="5">
    <location>
        <begin position="23"/>
        <end position="137"/>
    </location>
</feature>
<dbReference type="InterPro" id="IPR051794">
    <property type="entry name" value="PG_Endopeptidase_C40"/>
</dbReference>
<keyword evidence="3" id="KW-0378">Hydrolase</keyword>
<proteinExistence type="evidence at protein level"/>
<dbReference type="PANTHER" id="PTHR47359">
    <property type="entry name" value="PEPTIDOGLYCAN DL-ENDOPEPTIDASE CWLO"/>
    <property type="match status" value="1"/>
</dbReference>
<dbReference type="InterPro" id="IPR000064">
    <property type="entry name" value="NLP_P60_dom"/>
</dbReference>
<keyword evidence="2" id="KW-0645">Protease</keyword>
<organism evidence="6 7">
    <name type="scientific">Trichomonas vaginalis (strain ATCC PRA-98 / G3)</name>
    <dbReference type="NCBI Taxonomy" id="412133"/>
    <lineage>
        <taxon>Eukaryota</taxon>
        <taxon>Metamonada</taxon>
        <taxon>Parabasalia</taxon>
        <taxon>Trichomonadida</taxon>
        <taxon>Trichomonadidae</taxon>
        <taxon>Trichomonas</taxon>
    </lineage>
</organism>
<dbReference type="Proteomes" id="UP000001542">
    <property type="component" value="Unassembled WGS sequence"/>
</dbReference>
<evidence type="ECO:0000256" key="1">
    <source>
        <dbReference type="ARBA" id="ARBA00007074"/>
    </source>
</evidence>
<dbReference type="KEGG" id="tva:4750692"/>
<dbReference type="GO" id="GO:0006508">
    <property type="term" value="P:proteolysis"/>
    <property type="evidence" value="ECO:0007669"/>
    <property type="project" value="UniProtKB-KW"/>
</dbReference>
<dbReference type="Pfam" id="PF00877">
    <property type="entry name" value="NLPC_P60"/>
    <property type="match status" value="1"/>
</dbReference>
<gene>
    <name evidence="6" type="ORF">TVAG_042760</name>
</gene>
<evidence type="ECO:0000256" key="4">
    <source>
        <dbReference type="ARBA" id="ARBA00022807"/>
    </source>
</evidence>
<evidence type="ECO:0007829" key="9">
    <source>
        <dbReference type="PDB" id="8EV5"/>
    </source>
</evidence>
<keyword evidence="8 9" id="KW-0002">3D-structure</keyword>
<dbReference type="Gene3D" id="3.90.1720.10">
    <property type="entry name" value="endopeptidase domain like (from Nostoc punctiforme)"/>
    <property type="match status" value="1"/>
</dbReference>
<dbReference type="InParanoid" id="A2FQ38"/>
<dbReference type="SUPFAM" id="SSF54001">
    <property type="entry name" value="Cysteine proteinases"/>
    <property type="match status" value="1"/>
</dbReference>
<keyword evidence="4" id="KW-0788">Thiol protease</keyword>
<dbReference type="EMBL" id="DS113937">
    <property type="protein sequence ID" value="EAX92977.1"/>
    <property type="molecule type" value="Genomic_DNA"/>
</dbReference>
<comment type="similarity">
    <text evidence="1">Belongs to the peptidase C40 family.</text>
</comment>
<dbReference type="GO" id="GO:0008234">
    <property type="term" value="F:cysteine-type peptidase activity"/>
    <property type="evidence" value="ECO:0007669"/>
    <property type="project" value="UniProtKB-KW"/>
</dbReference>
<dbReference type="VEuPathDB" id="TrichDB:TVAGG3_1026070"/>
<reference evidence="6" key="2">
    <citation type="journal article" date="2007" name="Science">
        <title>Draft genome sequence of the sexually transmitted pathogen Trichomonas vaginalis.</title>
        <authorList>
            <person name="Carlton J.M."/>
            <person name="Hirt R.P."/>
            <person name="Silva J.C."/>
            <person name="Delcher A.L."/>
            <person name="Schatz M."/>
            <person name="Zhao Q."/>
            <person name="Wortman J.R."/>
            <person name="Bidwell S.L."/>
            <person name="Alsmark U.C.M."/>
            <person name="Besteiro S."/>
            <person name="Sicheritz-Ponten T."/>
            <person name="Noel C.J."/>
            <person name="Dacks J.B."/>
            <person name="Foster P.G."/>
            <person name="Simillion C."/>
            <person name="Van de Peer Y."/>
            <person name="Miranda-Saavedra D."/>
            <person name="Barton G.J."/>
            <person name="Westrop G.D."/>
            <person name="Mueller S."/>
            <person name="Dessi D."/>
            <person name="Fiori P.L."/>
            <person name="Ren Q."/>
            <person name="Paulsen I."/>
            <person name="Zhang H."/>
            <person name="Bastida-Corcuera F.D."/>
            <person name="Simoes-Barbosa A."/>
            <person name="Brown M.T."/>
            <person name="Hayes R.D."/>
            <person name="Mukherjee M."/>
            <person name="Okumura C.Y."/>
            <person name="Schneider R."/>
            <person name="Smith A.J."/>
            <person name="Vanacova S."/>
            <person name="Villalvazo M."/>
            <person name="Haas B.J."/>
            <person name="Pertea M."/>
            <person name="Feldblyum T.V."/>
            <person name="Utterback T.R."/>
            <person name="Shu C.L."/>
            <person name="Osoegawa K."/>
            <person name="de Jong P.J."/>
            <person name="Hrdy I."/>
            <person name="Horvathova L."/>
            <person name="Zubacova Z."/>
            <person name="Dolezal P."/>
            <person name="Malik S.B."/>
            <person name="Logsdon J.M. Jr."/>
            <person name="Henze K."/>
            <person name="Gupta A."/>
            <person name="Wang C.C."/>
            <person name="Dunne R.L."/>
            <person name="Upcroft J.A."/>
            <person name="Upcroft P."/>
            <person name="White O."/>
            <person name="Salzberg S.L."/>
            <person name="Tang P."/>
            <person name="Chiu C.-H."/>
            <person name="Lee Y.-S."/>
            <person name="Embley T.M."/>
            <person name="Coombs G.H."/>
            <person name="Mottram J.C."/>
            <person name="Tachezy J."/>
            <person name="Fraser-Liggett C.M."/>
            <person name="Johnson P.J."/>
        </authorList>
    </citation>
    <scope>NUCLEOTIDE SEQUENCE [LARGE SCALE GENOMIC DNA]</scope>
    <source>
        <strain evidence="6">G3</strain>
    </source>
</reference>
<accession>A2FQ38</accession>
<protein>
    <submittedName>
        <fullName evidence="6">Clan CA, family C40, NlpC/P60 superfamily cysteine peptidase</fullName>
    </submittedName>
</protein>
<keyword evidence="7" id="KW-1185">Reference proteome</keyword>
<evidence type="ECO:0000313" key="6">
    <source>
        <dbReference type="EMBL" id="EAX92977.1"/>
    </source>
</evidence>